<evidence type="ECO:0000256" key="1">
    <source>
        <dbReference type="SAM" id="Phobius"/>
    </source>
</evidence>
<dbReference type="STRING" id="1177755.A7A08_02781"/>
<accession>A0A1E2RVZ1</accession>
<dbReference type="InterPro" id="IPR028087">
    <property type="entry name" value="Tad_N"/>
</dbReference>
<dbReference type="RefSeq" id="WP_069095939.1">
    <property type="nucleotide sequence ID" value="NZ_MASI01000008.1"/>
</dbReference>
<dbReference type="OrthoDB" id="7522752at2"/>
<name>A0A1E2RVZ1_9HYPH</name>
<reference evidence="3 4" key="1">
    <citation type="submission" date="2016-07" db="EMBL/GenBank/DDBJ databases">
        <title>Draft genome sequence of Methyloligella halotolerans C2T (VKM B-2706T=CCUG 61687T=DSM 25045T), a halotolerant polyhydroxybutyrate accumulating methylotroph.</title>
        <authorList>
            <person name="Vasilenko O.V."/>
            <person name="Doronina N.V."/>
            <person name="Poroshina M.N."/>
            <person name="Tarlachkov S.V."/>
            <person name="Trotsenko Y.A."/>
        </authorList>
    </citation>
    <scope>NUCLEOTIDE SEQUENCE [LARGE SCALE GENOMIC DNA]</scope>
    <source>
        <strain evidence="3 4">VKM B-2706</strain>
    </source>
</reference>
<dbReference type="InterPro" id="IPR002035">
    <property type="entry name" value="VWF_A"/>
</dbReference>
<protein>
    <submittedName>
        <fullName evidence="3">von Willebrand factor type A domain protein</fullName>
    </submittedName>
</protein>
<sequence length="523" mass="56681">MIGENWVPYMNTNALLRLVRDFVKARGGNVAILFGVALIPILLAVGIAVDYGRALSVRDRMSEATDAAALAIGSWPDLTQPQMEAKAQEFFDANYPKETLGTAGKVKVRFDNDNNIFVSVSGEVPTTFMKLANFKKMDVGAETMVTKEERNIELVLVLDTTGSMGSGGKMDALKSAAREMVNTLFDGKSTSDTLKIGVVPFSAAVNVGANMSNSPWLDRSGQSSIAIEDFNPGDNTWTLYSQLRNRSWGGCVRERATPYELTDTTPTNSNKETLFAPYFAPDEPDSGGYVNNYLADQVPETCRVVWFWKVCEPETTDPAKIQRMTNKYQNASVGGNAPGPNYLCPPNPVTAMTNNKNTVLNAINALNPDGSTVIPAGLLWGWRAISDNAPFTEGAPYDDETWVKAIVLLTDGENSVNGGSNRNGHNHSNYNAFGYAAEGHLGNTSGSNADSTLDQKTLTVCSNIKDKKIRLYTIGFQVSGNVQTLLRNCATEPDMAYNSPSNSQLAGIFQDIAQGLGELRIAR</sequence>
<dbReference type="Gene3D" id="3.40.50.410">
    <property type="entry name" value="von Willebrand factor, type A domain"/>
    <property type="match status" value="1"/>
</dbReference>
<feature type="transmembrane region" description="Helical" evidence="1">
    <location>
        <begin position="30"/>
        <end position="51"/>
    </location>
</feature>
<dbReference type="Proteomes" id="UP000095087">
    <property type="component" value="Unassembled WGS sequence"/>
</dbReference>
<evidence type="ECO:0000259" key="2">
    <source>
        <dbReference type="PROSITE" id="PS50234"/>
    </source>
</evidence>
<dbReference type="SUPFAM" id="SSF53300">
    <property type="entry name" value="vWA-like"/>
    <property type="match status" value="1"/>
</dbReference>
<evidence type="ECO:0000313" key="3">
    <source>
        <dbReference type="EMBL" id="ODA66383.1"/>
    </source>
</evidence>
<keyword evidence="4" id="KW-1185">Reference proteome</keyword>
<proteinExistence type="predicted"/>
<keyword evidence="1" id="KW-1133">Transmembrane helix</keyword>
<dbReference type="PROSITE" id="PS50234">
    <property type="entry name" value="VWFA"/>
    <property type="match status" value="1"/>
</dbReference>
<dbReference type="PATRIC" id="fig|1177755.3.peg.2803"/>
<dbReference type="AlphaFoldDB" id="A0A1E2RVZ1"/>
<keyword evidence="1" id="KW-0472">Membrane</keyword>
<dbReference type="InterPro" id="IPR036465">
    <property type="entry name" value="vWFA_dom_sf"/>
</dbReference>
<gene>
    <name evidence="3" type="ORF">A7A08_02781</name>
</gene>
<dbReference type="EMBL" id="MASI01000008">
    <property type="protein sequence ID" value="ODA66383.1"/>
    <property type="molecule type" value="Genomic_DNA"/>
</dbReference>
<evidence type="ECO:0000313" key="4">
    <source>
        <dbReference type="Proteomes" id="UP000095087"/>
    </source>
</evidence>
<dbReference type="Pfam" id="PF13400">
    <property type="entry name" value="Tad"/>
    <property type="match status" value="1"/>
</dbReference>
<keyword evidence="1" id="KW-0812">Transmembrane</keyword>
<organism evidence="3 4">
    <name type="scientific">Methyloligella halotolerans</name>
    <dbReference type="NCBI Taxonomy" id="1177755"/>
    <lineage>
        <taxon>Bacteria</taxon>
        <taxon>Pseudomonadati</taxon>
        <taxon>Pseudomonadota</taxon>
        <taxon>Alphaproteobacteria</taxon>
        <taxon>Hyphomicrobiales</taxon>
        <taxon>Hyphomicrobiaceae</taxon>
        <taxon>Methyloligella</taxon>
    </lineage>
</organism>
<comment type="caution">
    <text evidence="3">The sequence shown here is derived from an EMBL/GenBank/DDBJ whole genome shotgun (WGS) entry which is preliminary data.</text>
</comment>
<feature type="domain" description="VWFA" evidence="2">
    <location>
        <begin position="153"/>
        <end position="202"/>
    </location>
</feature>